<dbReference type="AlphaFoldDB" id="A0A816VR50"/>
<comment type="caution">
    <text evidence="2">The sequence shown here is derived from an EMBL/GenBank/DDBJ whole genome shotgun (WGS) entry which is preliminary data.</text>
</comment>
<dbReference type="Proteomes" id="UP000663887">
    <property type="component" value="Unassembled WGS sequence"/>
</dbReference>
<dbReference type="EMBL" id="CAJOBF010030377">
    <property type="protein sequence ID" value="CAF4418115.1"/>
    <property type="molecule type" value="Genomic_DNA"/>
</dbReference>
<protein>
    <submittedName>
        <fullName evidence="2">Uncharacterized protein</fullName>
    </submittedName>
</protein>
<proteinExistence type="predicted"/>
<name>A0A816VR50_9BILA</name>
<dbReference type="Proteomes" id="UP000663842">
    <property type="component" value="Unassembled WGS sequence"/>
</dbReference>
<feature type="compositionally biased region" description="Polar residues" evidence="1">
    <location>
        <begin position="20"/>
        <end position="42"/>
    </location>
</feature>
<feature type="non-terminal residue" evidence="2">
    <location>
        <position position="51"/>
    </location>
</feature>
<evidence type="ECO:0000313" key="2">
    <source>
        <dbReference type="EMBL" id="CAF2125922.1"/>
    </source>
</evidence>
<dbReference type="EMBL" id="CAJNRG010010783">
    <property type="protein sequence ID" value="CAF2125922.1"/>
    <property type="molecule type" value="Genomic_DNA"/>
</dbReference>
<evidence type="ECO:0000313" key="3">
    <source>
        <dbReference type="EMBL" id="CAF4418115.1"/>
    </source>
</evidence>
<accession>A0A816VR50</accession>
<evidence type="ECO:0000313" key="4">
    <source>
        <dbReference type="Proteomes" id="UP000663887"/>
    </source>
</evidence>
<gene>
    <name evidence="3" type="ORF">UXM345_LOCUS38687</name>
    <name evidence="2" type="ORF">XDN619_LOCUS23753</name>
</gene>
<feature type="region of interest" description="Disordered" evidence="1">
    <location>
        <begin position="1"/>
        <end position="51"/>
    </location>
</feature>
<evidence type="ECO:0000256" key="1">
    <source>
        <dbReference type="SAM" id="MobiDB-lite"/>
    </source>
</evidence>
<feature type="compositionally biased region" description="Low complexity" evidence="1">
    <location>
        <begin position="1"/>
        <end position="12"/>
    </location>
</feature>
<organism evidence="2 4">
    <name type="scientific">Rotaria magnacalcarata</name>
    <dbReference type="NCBI Taxonomy" id="392030"/>
    <lineage>
        <taxon>Eukaryota</taxon>
        <taxon>Metazoa</taxon>
        <taxon>Spiralia</taxon>
        <taxon>Gnathifera</taxon>
        <taxon>Rotifera</taxon>
        <taxon>Eurotatoria</taxon>
        <taxon>Bdelloidea</taxon>
        <taxon>Philodinida</taxon>
        <taxon>Philodinidae</taxon>
        <taxon>Rotaria</taxon>
    </lineage>
</organism>
<sequence>MDDETTPSGTTGVPPPVSTASATGTTQVPDQSDKIGSSDGTQNPPPEPKKY</sequence>
<reference evidence="2" key="1">
    <citation type="submission" date="2021-02" db="EMBL/GenBank/DDBJ databases">
        <authorList>
            <person name="Nowell W R."/>
        </authorList>
    </citation>
    <scope>NUCLEOTIDE SEQUENCE</scope>
</reference>